<dbReference type="EMBL" id="JGYQ01000016">
    <property type="protein sequence ID" value="KFI46284.1"/>
    <property type="molecule type" value="Genomic_DNA"/>
</dbReference>
<evidence type="ECO:0000256" key="1">
    <source>
        <dbReference type="ARBA" id="ARBA00009902"/>
    </source>
</evidence>
<dbReference type="OrthoDB" id="9776657at2"/>
<dbReference type="AlphaFoldDB" id="A0A086ZID4"/>
<dbReference type="PROSITE" id="PS00609">
    <property type="entry name" value="GLYCOSYL_HYDROL_F32"/>
    <property type="match status" value="1"/>
</dbReference>
<dbReference type="Proteomes" id="UP000029093">
    <property type="component" value="Unassembled WGS sequence"/>
</dbReference>
<evidence type="ECO:0000259" key="6">
    <source>
        <dbReference type="Pfam" id="PF00251"/>
    </source>
</evidence>
<evidence type="ECO:0000256" key="4">
    <source>
        <dbReference type="ARBA" id="ARBA00023295"/>
    </source>
</evidence>
<gene>
    <name evidence="8" type="ORF">BBOU_1373</name>
</gene>
<dbReference type="InterPro" id="IPR013148">
    <property type="entry name" value="Glyco_hydro_32_N"/>
</dbReference>
<dbReference type="SUPFAM" id="SSF49899">
    <property type="entry name" value="Concanavalin A-like lectins/glucanases"/>
    <property type="match status" value="1"/>
</dbReference>
<dbReference type="PANTHER" id="PTHR43101:SF1">
    <property type="entry name" value="BETA-FRUCTOSIDASE"/>
    <property type="match status" value="1"/>
</dbReference>
<feature type="domain" description="Glycosyl hydrolase family 32 N-terminal" evidence="6">
    <location>
        <begin position="355"/>
        <end position="488"/>
    </location>
</feature>
<protein>
    <recommendedName>
        <fullName evidence="2">beta-fructofuranosidase</fullName>
        <ecNumber evidence="2">3.2.1.26</ecNumber>
    </recommendedName>
</protein>
<dbReference type="RefSeq" id="WP_026502292.1">
    <property type="nucleotide sequence ID" value="NZ_JGYQ01000016.1"/>
</dbReference>
<sequence>MLPPTNTASARIATGDYTHLDLFVERTDELASISLSRPSDGATIAYAVMPKNENRHHFQFDVPAGTDLDISINQAVCRFGYLSESDDDLDKGIQYVNLDPDFAQWDTLPTTAAIYRQPERTGSHFEPIARWMNDPNGLCEFKGRYHLFFQFNPYGWGWDCMHWGHAVSRDLVHWTHMPIVLEPQPEFATDHTLTGGAFSGSAITVNNDGYPCKGEDADAIRFVLTRHTETRGDEHSVEEYQTTCLSHDGIHFEVETPWITRPTPTTGLDFRDPKIETNLPLNATHNGRAWIVTATNQPVDEFDQNADAGISRASTAGWFATYPMGKPGEAQENQTTVPVMTLFSTALPLHRNSVWQYEGPVLADFGHQVSRTYECPDMFALDNRTVACGALMHYRTAEGGFQPVRWYVGDLNDDGKAPRLTVTSSDWIDFGLGYYATQSFRDDHDRRIVIAWIVDHAGVRREGPCRANGIMSLPRELHVVNDRLVGKPIKEVYDQLVGTPIQIDTANSTTSNVKQWSATCPNDSYYADITLNDDADFTLTIAENRNTNGSTPESLRLVRRDGVTRLATSGQGDFDKNTYDSGIHDVRHIEVFFDHQVAEVFLNDGEAAGTMLFQAGEPQVRMKLEAQGNVTACKVNTLSTIW</sequence>
<dbReference type="GeneID" id="303204473"/>
<dbReference type="InterPro" id="IPR013189">
    <property type="entry name" value="Glyco_hydro_32_C"/>
</dbReference>
<evidence type="ECO:0000256" key="2">
    <source>
        <dbReference type="ARBA" id="ARBA00012758"/>
    </source>
</evidence>
<evidence type="ECO:0000259" key="7">
    <source>
        <dbReference type="Pfam" id="PF08244"/>
    </source>
</evidence>
<dbReference type="Pfam" id="PF00251">
    <property type="entry name" value="Glyco_hydro_32N"/>
    <property type="match status" value="2"/>
</dbReference>
<dbReference type="InterPro" id="IPR051214">
    <property type="entry name" value="GH32_Enzymes"/>
</dbReference>
<comment type="caution">
    <text evidence="8">The sequence shown here is derived from an EMBL/GenBank/DDBJ whole genome shotgun (WGS) entry which is preliminary data.</text>
</comment>
<dbReference type="SMART" id="SM00640">
    <property type="entry name" value="Glyco_32"/>
    <property type="match status" value="1"/>
</dbReference>
<evidence type="ECO:0000256" key="3">
    <source>
        <dbReference type="ARBA" id="ARBA00022801"/>
    </source>
</evidence>
<evidence type="ECO:0000313" key="9">
    <source>
        <dbReference type="Proteomes" id="UP000029093"/>
    </source>
</evidence>
<feature type="domain" description="Glycosyl hydrolase family 32 N-terminal" evidence="6">
    <location>
        <begin position="124"/>
        <end position="275"/>
    </location>
</feature>
<reference evidence="8 9" key="1">
    <citation type="submission" date="2014-03" db="EMBL/GenBank/DDBJ databases">
        <title>Genomics of Bifidobacteria.</title>
        <authorList>
            <person name="Ventura M."/>
            <person name="Milani C."/>
            <person name="Lugli G.A."/>
        </authorList>
    </citation>
    <scope>NUCLEOTIDE SEQUENCE [LARGE SCALE GENOMIC DNA]</scope>
    <source>
        <strain evidence="8 9">LMG 10736</strain>
    </source>
</reference>
<dbReference type="Gene3D" id="2.60.120.560">
    <property type="entry name" value="Exo-inulinase, domain 1"/>
    <property type="match status" value="1"/>
</dbReference>
<dbReference type="GO" id="GO:0005975">
    <property type="term" value="P:carbohydrate metabolic process"/>
    <property type="evidence" value="ECO:0007669"/>
    <property type="project" value="InterPro"/>
</dbReference>
<dbReference type="InterPro" id="IPR023296">
    <property type="entry name" value="Glyco_hydro_beta-prop_sf"/>
</dbReference>
<keyword evidence="4 5" id="KW-0326">Glycosidase</keyword>
<dbReference type="InterPro" id="IPR018053">
    <property type="entry name" value="Glyco_hydro_32_AS"/>
</dbReference>
<evidence type="ECO:0000313" key="8">
    <source>
        <dbReference type="EMBL" id="KFI46284.1"/>
    </source>
</evidence>
<comment type="similarity">
    <text evidence="1 5">Belongs to the glycosyl hydrolase 32 family.</text>
</comment>
<dbReference type="EC" id="3.2.1.26" evidence="2"/>
<keyword evidence="3 5" id="KW-0378">Hydrolase</keyword>
<feature type="domain" description="Glycosyl hydrolase family 32 C-terminal" evidence="7">
    <location>
        <begin position="520"/>
        <end position="631"/>
    </location>
</feature>
<dbReference type="InterPro" id="IPR001362">
    <property type="entry name" value="Glyco_hydro_32"/>
</dbReference>
<accession>A0A086ZID4</accession>
<organism evidence="8 9">
    <name type="scientific">Bifidobacterium boum</name>
    <dbReference type="NCBI Taxonomy" id="78343"/>
    <lineage>
        <taxon>Bacteria</taxon>
        <taxon>Bacillati</taxon>
        <taxon>Actinomycetota</taxon>
        <taxon>Actinomycetes</taxon>
        <taxon>Bifidobacteriales</taxon>
        <taxon>Bifidobacteriaceae</taxon>
        <taxon>Bifidobacterium</taxon>
    </lineage>
</organism>
<proteinExistence type="inferred from homology"/>
<dbReference type="SUPFAM" id="SSF75005">
    <property type="entry name" value="Arabinanase/levansucrase/invertase"/>
    <property type="match status" value="1"/>
</dbReference>
<dbReference type="GO" id="GO:0004564">
    <property type="term" value="F:beta-fructofuranosidase activity"/>
    <property type="evidence" value="ECO:0007669"/>
    <property type="project" value="UniProtKB-EC"/>
</dbReference>
<evidence type="ECO:0000256" key="5">
    <source>
        <dbReference type="RuleBase" id="RU362110"/>
    </source>
</evidence>
<dbReference type="PANTHER" id="PTHR43101">
    <property type="entry name" value="BETA-FRUCTOSIDASE"/>
    <property type="match status" value="1"/>
</dbReference>
<dbReference type="Pfam" id="PF08244">
    <property type="entry name" value="Glyco_hydro_32C"/>
    <property type="match status" value="1"/>
</dbReference>
<dbReference type="Gene3D" id="2.115.10.20">
    <property type="entry name" value="Glycosyl hydrolase domain, family 43"/>
    <property type="match status" value="1"/>
</dbReference>
<keyword evidence="9" id="KW-1185">Reference proteome</keyword>
<dbReference type="InterPro" id="IPR013320">
    <property type="entry name" value="ConA-like_dom_sf"/>
</dbReference>
<name>A0A086ZID4_9BIFI</name>